<name>A0ABT5ELS9_9BACT</name>
<dbReference type="Proteomes" id="UP001221411">
    <property type="component" value="Unassembled WGS sequence"/>
</dbReference>
<dbReference type="RefSeq" id="WP_271918175.1">
    <property type="nucleotide sequence ID" value="NZ_JAQNDO010000001.1"/>
</dbReference>
<accession>A0ABT5ELS9</accession>
<evidence type="ECO:0008006" key="3">
    <source>
        <dbReference type="Google" id="ProtNLM"/>
    </source>
</evidence>
<evidence type="ECO:0000313" key="2">
    <source>
        <dbReference type="Proteomes" id="UP001221411"/>
    </source>
</evidence>
<sequence length="528" mass="57175">MENSGRTRWLGSAASGGKRGRGALAAFGAFAAAMLPACSGCQVDIERSDTTLADGVYSRLVVGGSEPDGAFVVARRERAPGDDEVVLVSLAEGERRTCSLGKAFAYSTSEPSLGFADGEPRVDARPARILTLEGELGAESGDLRIFDASCTERLRVPSVMASRWPKVTIYLIHDGNFNLEAYAAGTTAGEVVWIDPWAGAARTIAEGVSFWRYYDDKFWLIEDGRLVVRDRDGKTLQTAGTGVTELEVGPLGAEVAYVDENGLWVLKLGEDAPMAIPTKAAPCHPDYISWTPPKLAYREDCAAGVLAVLDRTTGDKRVFDSGGVTSVLSYGLQGAFWLFFEREEPGKKRELWAVREDDEPVLVGTDPKLEFSIRSHGEGFFFVLDHDGTTGTLGTWTLQGGFSPLVEGYAGEARGPSRGYLAVLADAQEDVGTLVVFNRETLTEAFRVPRVHQTPLFSRQAPALGYVHDWDDTLGAGTFTAWIPVTGQKIDVDTGVTEFAELIWPEPGIVYAVRTPERAGLWTAYPDL</sequence>
<comment type="caution">
    <text evidence="1">The sequence shown here is derived from an EMBL/GenBank/DDBJ whole genome shotgun (WGS) entry which is preliminary data.</text>
</comment>
<keyword evidence="2" id="KW-1185">Reference proteome</keyword>
<dbReference type="EMBL" id="JAQNDO010000001">
    <property type="protein sequence ID" value="MDC0742800.1"/>
    <property type="molecule type" value="Genomic_DNA"/>
</dbReference>
<proteinExistence type="predicted"/>
<reference evidence="1 2" key="1">
    <citation type="submission" date="2022-11" db="EMBL/GenBank/DDBJ databases">
        <title>Minimal conservation of predation-associated metabolite biosynthetic gene clusters underscores biosynthetic potential of Myxococcota including descriptions for ten novel species: Archangium lansinium sp. nov., Myxococcus landrumus sp. nov., Nannocystis bai.</title>
        <authorList>
            <person name="Ahearne A."/>
            <person name="Stevens C."/>
            <person name="Dowd S."/>
        </authorList>
    </citation>
    <scope>NUCLEOTIDE SEQUENCE [LARGE SCALE GENOMIC DNA]</scope>
    <source>
        <strain evidence="1 2">RJM3</strain>
    </source>
</reference>
<gene>
    <name evidence="1" type="ORF">POL67_15725</name>
</gene>
<protein>
    <recommendedName>
        <fullName evidence="3">Lipoprotein</fullName>
    </recommendedName>
</protein>
<evidence type="ECO:0000313" key="1">
    <source>
        <dbReference type="EMBL" id="MDC0742800.1"/>
    </source>
</evidence>
<organism evidence="1 2">
    <name type="scientific">Polyangium mundeleinium</name>
    <dbReference type="NCBI Taxonomy" id="2995306"/>
    <lineage>
        <taxon>Bacteria</taxon>
        <taxon>Pseudomonadati</taxon>
        <taxon>Myxococcota</taxon>
        <taxon>Polyangia</taxon>
        <taxon>Polyangiales</taxon>
        <taxon>Polyangiaceae</taxon>
        <taxon>Polyangium</taxon>
    </lineage>
</organism>